<gene>
    <name evidence="1" type="ORF">OS493_027070</name>
</gene>
<keyword evidence="2" id="KW-1185">Reference proteome</keyword>
<reference evidence="1" key="1">
    <citation type="submission" date="2023-01" db="EMBL/GenBank/DDBJ databases">
        <title>Genome assembly of the deep-sea coral Lophelia pertusa.</title>
        <authorList>
            <person name="Herrera S."/>
            <person name="Cordes E."/>
        </authorList>
    </citation>
    <scope>NUCLEOTIDE SEQUENCE</scope>
    <source>
        <strain evidence="1">USNM1676648</strain>
        <tissue evidence="1">Polyp</tissue>
    </source>
</reference>
<comment type="caution">
    <text evidence="1">The sequence shown here is derived from an EMBL/GenBank/DDBJ whole genome shotgun (WGS) entry which is preliminary data.</text>
</comment>
<evidence type="ECO:0000313" key="2">
    <source>
        <dbReference type="Proteomes" id="UP001163046"/>
    </source>
</evidence>
<evidence type="ECO:0000313" key="1">
    <source>
        <dbReference type="EMBL" id="KAJ7327380.1"/>
    </source>
</evidence>
<dbReference type="Proteomes" id="UP001163046">
    <property type="component" value="Unassembled WGS sequence"/>
</dbReference>
<organism evidence="1 2">
    <name type="scientific">Desmophyllum pertusum</name>
    <dbReference type="NCBI Taxonomy" id="174260"/>
    <lineage>
        <taxon>Eukaryota</taxon>
        <taxon>Metazoa</taxon>
        <taxon>Cnidaria</taxon>
        <taxon>Anthozoa</taxon>
        <taxon>Hexacorallia</taxon>
        <taxon>Scleractinia</taxon>
        <taxon>Caryophylliina</taxon>
        <taxon>Caryophylliidae</taxon>
        <taxon>Desmophyllum</taxon>
    </lineage>
</organism>
<accession>A0A9W9Y9H7</accession>
<dbReference type="AlphaFoldDB" id="A0A9W9Y9H7"/>
<protein>
    <submittedName>
        <fullName evidence="1">Uncharacterized protein</fullName>
    </submittedName>
</protein>
<dbReference type="EMBL" id="MU827801">
    <property type="protein sequence ID" value="KAJ7327380.1"/>
    <property type="molecule type" value="Genomic_DNA"/>
</dbReference>
<proteinExistence type="predicted"/>
<sequence length="158" mass="18475">MIIIILAFSKGEMCALIGTMEEQPVPFCIEHMGRQESTRYFHSAFIKDQVTVRFQLVNQVRRNFRLKDPQMAEKVITVPQIKSLSQRWMEPPGAIAEMCLESLGEVGQLCENHLRIIMEIWRKQLRICFSNLGNKPNSNKQRERMRSSQILYIGFESR</sequence>
<name>A0A9W9Y9H7_9CNID</name>